<evidence type="ECO:0000256" key="7">
    <source>
        <dbReference type="HAMAP-Rule" id="MF_00227"/>
    </source>
</evidence>
<dbReference type="EMBL" id="CP145316">
    <property type="protein sequence ID" value="XAM17893.1"/>
    <property type="molecule type" value="Genomic_DNA"/>
</dbReference>
<dbReference type="Gene3D" id="3.30.230.10">
    <property type="match status" value="1"/>
</dbReference>
<keyword evidence="6 7" id="KW-0694">RNA-binding</keyword>
<evidence type="ECO:0000313" key="10">
    <source>
        <dbReference type="Proteomes" id="UP001434737"/>
    </source>
</evidence>
<keyword evidence="2 7" id="KW-0819">tRNA processing</keyword>
<comment type="subunit">
    <text evidence="7">Consists of a catalytic RNA component (M1 or rnpB) and a protein subunit.</text>
</comment>
<dbReference type="RefSeq" id="WP_295702161.1">
    <property type="nucleotide sequence ID" value="NZ_CP145316.1"/>
</dbReference>
<dbReference type="InterPro" id="IPR020539">
    <property type="entry name" value="RNase_P_CS"/>
</dbReference>
<organism evidence="9 10">
    <name type="scientific">Helicobacter mastomyrinus</name>
    <dbReference type="NCBI Taxonomy" id="287948"/>
    <lineage>
        <taxon>Bacteria</taxon>
        <taxon>Pseudomonadati</taxon>
        <taxon>Campylobacterota</taxon>
        <taxon>Epsilonproteobacteria</taxon>
        <taxon>Campylobacterales</taxon>
        <taxon>Helicobacteraceae</taxon>
        <taxon>Helicobacter</taxon>
    </lineage>
</organism>
<dbReference type="Proteomes" id="UP001434737">
    <property type="component" value="Chromosome"/>
</dbReference>
<evidence type="ECO:0000256" key="2">
    <source>
        <dbReference type="ARBA" id="ARBA00022694"/>
    </source>
</evidence>
<comment type="function">
    <text evidence="1 7">RNaseP catalyzes the removal of the 5'-leader sequence from pre-tRNA to produce the mature 5'-terminus. It can also cleave other RNA substrates such as 4.5S RNA. The protein component plays an auxiliary but essential role in vivo by binding to the 5'-leader sequence and broadening the substrate specificity of the ribozyme.</text>
</comment>
<protein>
    <recommendedName>
        <fullName evidence="7 8">Ribonuclease P protein component</fullName>
        <shortName evidence="7">RNase P protein</shortName>
        <shortName evidence="7">RNaseP protein</shortName>
        <ecNumber evidence="7 8">3.1.26.5</ecNumber>
    </recommendedName>
    <alternativeName>
        <fullName evidence="7">Protein C5</fullName>
    </alternativeName>
</protein>
<evidence type="ECO:0000313" key="9">
    <source>
        <dbReference type="EMBL" id="XAM17893.1"/>
    </source>
</evidence>
<dbReference type="EC" id="3.1.26.5" evidence="7 8"/>
<evidence type="ECO:0000256" key="6">
    <source>
        <dbReference type="ARBA" id="ARBA00022884"/>
    </source>
</evidence>
<dbReference type="NCBIfam" id="TIGR00188">
    <property type="entry name" value="rnpA"/>
    <property type="match status" value="1"/>
</dbReference>
<evidence type="ECO:0000256" key="5">
    <source>
        <dbReference type="ARBA" id="ARBA00022801"/>
    </source>
</evidence>
<dbReference type="PANTHER" id="PTHR33992">
    <property type="entry name" value="RIBONUCLEASE P PROTEIN COMPONENT"/>
    <property type="match status" value="1"/>
</dbReference>
<evidence type="ECO:0000256" key="3">
    <source>
        <dbReference type="ARBA" id="ARBA00022722"/>
    </source>
</evidence>
<accession>A0ABZ3F3Z7</accession>
<dbReference type="InterPro" id="IPR014721">
    <property type="entry name" value="Ribsml_uS5_D2-typ_fold_subgr"/>
</dbReference>
<dbReference type="SUPFAM" id="SSF54211">
    <property type="entry name" value="Ribosomal protein S5 domain 2-like"/>
    <property type="match status" value="1"/>
</dbReference>
<keyword evidence="3 7" id="KW-0540">Nuclease</keyword>
<evidence type="ECO:0000256" key="1">
    <source>
        <dbReference type="ARBA" id="ARBA00002663"/>
    </source>
</evidence>
<dbReference type="InterPro" id="IPR020568">
    <property type="entry name" value="Ribosomal_Su5_D2-typ_SF"/>
</dbReference>
<keyword evidence="5 7" id="KW-0378">Hydrolase</keyword>
<dbReference type="PROSITE" id="PS00648">
    <property type="entry name" value="RIBONUCLEASE_P"/>
    <property type="match status" value="1"/>
</dbReference>
<evidence type="ECO:0000256" key="4">
    <source>
        <dbReference type="ARBA" id="ARBA00022759"/>
    </source>
</evidence>
<dbReference type="HAMAP" id="MF_00227">
    <property type="entry name" value="RNase_P"/>
    <property type="match status" value="1"/>
</dbReference>
<dbReference type="GO" id="GO:0004526">
    <property type="term" value="F:ribonuclease P activity"/>
    <property type="evidence" value="ECO:0007669"/>
    <property type="project" value="UniProtKB-EC"/>
</dbReference>
<keyword evidence="10" id="KW-1185">Reference proteome</keyword>
<sequence length="144" mass="16996">MKLDSLKTKLEFDFVYKNAKKFFYKHFILYALRISHHQPPHFRDKKILQSIQSRKAAIYLGFSISRKIGKANKRNLLKRRIKAIVYENSAHYEGLIFIFVAKDGATSLAFPMLKRDVLSAFTRAYDMLCFPSQKSSLKKRYECY</sequence>
<reference evidence="9 10" key="1">
    <citation type="submission" date="2024-02" db="EMBL/GenBank/DDBJ databases">
        <title>Genome and pathogenicity analysis of Helicobacter mastomyrinus isolated from mice.</title>
        <authorList>
            <person name="Zhu L."/>
        </authorList>
    </citation>
    <scope>NUCLEOTIDE SEQUENCE [LARGE SCALE GENOMIC DNA]</scope>
    <source>
        <strain evidence="9 10">Hm-17</strain>
    </source>
</reference>
<comment type="catalytic activity">
    <reaction evidence="7">
        <text>Endonucleolytic cleavage of RNA, removing 5'-extranucleotides from tRNA precursor.</text>
        <dbReference type="EC" id="3.1.26.5"/>
    </reaction>
</comment>
<evidence type="ECO:0000256" key="8">
    <source>
        <dbReference type="NCBIfam" id="TIGR00188"/>
    </source>
</evidence>
<comment type="similarity">
    <text evidence="7">Belongs to the RnpA family.</text>
</comment>
<name>A0ABZ3F3Z7_9HELI</name>
<dbReference type="Pfam" id="PF00825">
    <property type="entry name" value="Ribonuclease_P"/>
    <property type="match status" value="1"/>
</dbReference>
<gene>
    <name evidence="7 9" type="primary">rnpA</name>
    <name evidence="9" type="ORF">V3I05_09410</name>
</gene>
<dbReference type="InterPro" id="IPR000100">
    <property type="entry name" value="RNase_P"/>
</dbReference>
<keyword evidence="4 7" id="KW-0255">Endonuclease</keyword>
<proteinExistence type="inferred from homology"/>
<dbReference type="PANTHER" id="PTHR33992:SF1">
    <property type="entry name" value="RIBONUCLEASE P PROTEIN COMPONENT"/>
    <property type="match status" value="1"/>
</dbReference>